<gene>
    <name evidence="3" type="ORF">ROTO_06430</name>
</gene>
<dbReference type="RefSeq" id="WP_235575674.1">
    <property type="nucleotide sequence ID" value="NZ_CP118494.1"/>
</dbReference>
<evidence type="ECO:0000313" key="4">
    <source>
        <dbReference type="Proteomes" id="UP000037046"/>
    </source>
</evidence>
<comment type="caution">
    <text evidence="3">The sequence shown here is derived from an EMBL/GenBank/DDBJ whole genome shotgun (WGS) entry which is preliminary data.</text>
</comment>
<proteinExistence type="predicted"/>
<protein>
    <recommendedName>
        <fullName evidence="5">PRC-barrel domain-containing protein</fullName>
    </recommendedName>
</protein>
<dbReference type="EMBL" id="LGVV01000005">
    <property type="protein sequence ID" value="KNX42793.1"/>
    <property type="molecule type" value="Genomic_DNA"/>
</dbReference>
<keyword evidence="2" id="KW-0732">Signal</keyword>
<dbReference type="AlphaFoldDB" id="A0A0L6CZ93"/>
<feature type="chain" id="PRO_5005563278" description="PRC-barrel domain-containing protein" evidence="2">
    <location>
        <begin position="20"/>
        <end position="166"/>
    </location>
</feature>
<name>A0A0L6CZ93_9RHOB</name>
<dbReference type="STRING" id="74031.SAMN04488077_102223"/>
<evidence type="ECO:0008006" key="5">
    <source>
        <dbReference type="Google" id="ProtNLM"/>
    </source>
</evidence>
<accession>A0A0L6CZ93</accession>
<keyword evidence="4" id="KW-1185">Reference proteome</keyword>
<feature type="region of interest" description="Disordered" evidence="1">
    <location>
        <begin position="26"/>
        <end position="58"/>
    </location>
</feature>
<dbReference type="Proteomes" id="UP000037046">
    <property type="component" value="Unassembled WGS sequence"/>
</dbReference>
<feature type="signal peptide" evidence="2">
    <location>
        <begin position="1"/>
        <end position="19"/>
    </location>
</feature>
<evidence type="ECO:0000313" key="3">
    <source>
        <dbReference type="EMBL" id="KNX42793.1"/>
    </source>
</evidence>
<feature type="compositionally biased region" description="Polar residues" evidence="1">
    <location>
        <begin position="38"/>
        <end position="58"/>
    </location>
</feature>
<organism evidence="3 4">
    <name type="scientific">Roseovarius tolerans</name>
    <dbReference type="NCBI Taxonomy" id="74031"/>
    <lineage>
        <taxon>Bacteria</taxon>
        <taxon>Pseudomonadati</taxon>
        <taxon>Pseudomonadota</taxon>
        <taxon>Alphaproteobacteria</taxon>
        <taxon>Rhodobacterales</taxon>
        <taxon>Roseobacteraceae</taxon>
        <taxon>Roseovarius</taxon>
    </lineage>
</organism>
<evidence type="ECO:0000256" key="1">
    <source>
        <dbReference type="SAM" id="MobiDB-lite"/>
    </source>
</evidence>
<reference evidence="4" key="1">
    <citation type="submission" date="2015-07" db="EMBL/GenBank/DDBJ databases">
        <title>Draft Genome Sequence of Roseovarius tolerans EL-164, a producer of N-Acylated Alanine Methyl Esters (NAMEs).</title>
        <authorList>
            <person name="Voget S."/>
            <person name="Bruns H."/>
            <person name="Wagner-Doebler I."/>
            <person name="Schulz S."/>
            <person name="Daniel R."/>
        </authorList>
    </citation>
    <scope>NUCLEOTIDE SEQUENCE [LARGE SCALE GENOMIC DNA]</scope>
    <source>
        <strain evidence="4">EL-164</strain>
    </source>
</reference>
<evidence type="ECO:0000256" key="2">
    <source>
        <dbReference type="SAM" id="SignalP"/>
    </source>
</evidence>
<dbReference type="PATRIC" id="fig|74031.6.peg.660"/>
<sequence>MTFHKLALATALTSVTAMAAYADEGTYQSSKDADETTADATQSSEMEATVSDDGQLTAPSSVDVANKEFTNSDKTLIENVLTQADDGATLNSVDDVIIGEVTSHAGNRDAEHLVYVDIRDDADLAADKIAFEAGTLSAEESGGLEYAYSMEQLRTAVAAKVAAMKQ</sequence>